<gene>
    <name evidence="2" type="ORF">LDC_0838</name>
</gene>
<evidence type="ECO:0000259" key="1">
    <source>
        <dbReference type="Pfam" id="PF05899"/>
    </source>
</evidence>
<dbReference type="InterPro" id="IPR011051">
    <property type="entry name" value="RmlC_Cupin_sf"/>
</dbReference>
<dbReference type="Pfam" id="PF05899">
    <property type="entry name" value="Cupin_3"/>
    <property type="match status" value="1"/>
</dbReference>
<organism evidence="2">
    <name type="scientific">sediment metagenome</name>
    <dbReference type="NCBI Taxonomy" id="749907"/>
    <lineage>
        <taxon>unclassified sequences</taxon>
        <taxon>metagenomes</taxon>
        <taxon>ecological metagenomes</taxon>
    </lineage>
</organism>
<reference evidence="2" key="1">
    <citation type="submission" date="2010-07" db="EMBL/GenBank/DDBJ databases">
        <authorList>
            <consortium name="CONSOLIDER consortium CSD2007-00005"/>
            <person name="Guazzaroni M.-E."/>
            <person name="Richter M."/>
            <person name="Garcia-Salamanca A."/>
            <person name="Yarza P."/>
            <person name="Ferrer M."/>
        </authorList>
    </citation>
    <scope>NUCLEOTIDE SEQUENCE</scope>
</reference>
<dbReference type="CDD" id="cd02227">
    <property type="entry name" value="cupin_TM1112-like"/>
    <property type="match status" value="1"/>
</dbReference>
<protein>
    <submittedName>
        <fullName evidence="2">Protein containing DUF861, cupin-3</fullName>
    </submittedName>
</protein>
<dbReference type="EMBL" id="ADZX01000355">
    <property type="protein sequence ID" value="EFK97114.1"/>
    <property type="molecule type" value="Genomic_DNA"/>
</dbReference>
<reference evidence="2" key="2">
    <citation type="journal article" date="2011" name="Microb. Ecol.">
        <title>Taxonomic and Functional Metagenomic Profiling of the Microbial Community in the Anoxic Sediment of a Sub-saline Shallow Lake (Laguna de Carrizo, Central Spain).</title>
        <authorList>
            <person name="Ferrer M."/>
            <person name="Guazzaroni M.E."/>
            <person name="Richter M."/>
            <person name="Garcia-Salamanca A."/>
            <person name="Yarza P."/>
            <person name="Suarez-Suarez A."/>
            <person name="Solano J."/>
            <person name="Alcaide M."/>
            <person name="van Dillewijn P."/>
            <person name="Molina-Henares M.A."/>
            <person name="Lopez-Cortes N."/>
            <person name="Al-Ramahi Y."/>
            <person name="Guerrero C."/>
            <person name="Acosta A."/>
            <person name="de Eugenio L.I."/>
            <person name="Martinez V."/>
            <person name="Marques S."/>
            <person name="Rojo F."/>
            <person name="Santero E."/>
            <person name="Genilloud O."/>
            <person name="Perez-Perez J."/>
            <person name="Rossello-Mora R."/>
            <person name="Ramos J.L."/>
        </authorList>
    </citation>
    <scope>NUCLEOTIDE SEQUENCE</scope>
</reference>
<accession>D9PH39</accession>
<dbReference type="InterPro" id="IPR008579">
    <property type="entry name" value="UGlyAH_Cupin_dom"/>
</dbReference>
<dbReference type="PANTHER" id="PTHR33271:SF22">
    <property type="entry name" value="OS04G0445200 PROTEIN"/>
    <property type="match status" value="1"/>
</dbReference>
<dbReference type="InterPro" id="IPR014710">
    <property type="entry name" value="RmlC-like_jellyroll"/>
</dbReference>
<dbReference type="SUPFAM" id="SSF51182">
    <property type="entry name" value="RmlC-like cupins"/>
    <property type="match status" value="1"/>
</dbReference>
<dbReference type="Gene3D" id="2.60.120.10">
    <property type="entry name" value="Jelly Rolls"/>
    <property type="match status" value="1"/>
</dbReference>
<dbReference type="PANTHER" id="PTHR33271">
    <property type="entry name" value="OS04G0445200 PROTEIN"/>
    <property type="match status" value="1"/>
</dbReference>
<comment type="caution">
    <text evidence="2">The sequence shown here is derived from an EMBL/GenBank/DDBJ whole genome shotgun (WGS) entry which is preliminary data.</text>
</comment>
<proteinExistence type="predicted"/>
<name>D9PH39_9ZZZZ</name>
<dbReference type="AlphaFoldDB" id="D9PH39"/>
<feature type="domain" description="(S)-ureidoglycine aminohydrolase cupin" evidence="1">
    <location>
        <begin position="14"/>
        <end position="78"/>
    </location>
</feature>
<sequence>MKIKKEKSQPEKVDALGVKSWGIWECEPSSFDWSYDEDETCLILEGQAKITAPDETVTIEAGDLVIFPKGLKCRWQVDKKNQEVL</sequence>
<evidence type="ECO:0000313" key="2">
    <source>
        <dbReference type="EMBL" id="EFK97114.1"/>
    </source>
</evidence>